<accession>A0A4R2BEF3</accession>
<feature type="domain" description="ABC transmembrane type-1" evidence="8">
    <location>
        <begin position="75"/>
        <end position="273"/>
    </location>
</feature>
<dbReference type="PROSITE" id="PS50928">
    <property type="entry name" value="ABC_TM1"/>
    <property type="match status" value="1"/>
</dbReference>
<feature type="transmembrane region" description="Helical" evidence="7">
    <location>
        <begin position="110"/>
        <end position="129"/>
    </location>
</feature>
<keyword evidence="2 7" id="KW-0813">Transport</keyword>
<dbReference type="PANTHER" id="PTHR43744:SF9">
    <property type="entry name" value="POLYGALACTURONAN_RHAMNOGALACTURONAN TRANSPORT SYSTEM PERMEASE PROTEIN YTCP"/>
    <property type="match status" value="1"/>
</dbReference>
<evidence type="ECO:0000313" key="9">
    <source>
        <dbReference type="EMBL" id="TCN25357.1"/>
    </source>
</evidence>
<evidence type="ECO:0000313" key="10">
    <source>
        <dbReference type="Proteomes" id="UP000295689"/>
    </source>
</evidence>
<evidence type="ECO:0000256" key="3">
    <source>
        <dbReference type="ARBA" id="ARBA00022475"/>
    </source>
</evidence>
<dbReference type="Proteomes" id="UP000295689">
    <property type="component" value="Unassembled WGS sequence"/>
</dbReference>
<dbReference type="InterPro" id="IPR035906">
    <property type="entry name" value="MetI-like_sf"/>
</dbReference>
<feature type="transmembrane region" description="Helical" evidence="7">
    <location>
        <begin position="255"/>
        <end position="276"/>
    </location>
</feature>
<keyword evidence="6 7" id="KW-0472">Membrane</keyword>
<evidence type="ECO:0000256" key="5">
    <source>
        <dbReference type="ARBA" id="ARBA00022989"/>
    </source>
</evidence>
<dbReference type="PANTHER" id="PTHR43744">
    <property type="entry name" value="ABC TRANSPORTER PERMEASE PROTEIN MG189-RELATED-RELATED"/>
    <property type="match status" value="1"/>
</dbReference>
<evidence type="ECO:0000256" key="2">
    <source>
        <dbReference type="ARBA" id="ARBA00022448"/>
    </source>
</evidence>
<sequence length="291" mass="33011">MVMKKSWGEKSFQIFNYTFLSIFAATMILPLIQLLAVSFSSPIAAESKKVFLFPVEFTLGTWKHILQNEVLWRSFGVTIFITVVGTFLSMLFTVLTAFPLSRREFLLKKPIMIAIVITMIFNAPMIPYFLTVRELGLMDSIWALIIPGLISTFNMIIVRTFFMGIPNDLDDAAKIDGCNDLRLLFQIYLPLSKPVLATIGLFYAVGYWNSFQAAVLFLRDQTLWPLQMRLRGFFLSPEALAEVNLVTGDYDFNTITLKAATIIFATVPIVLVYPYLQKYFVKGAVLGSLKE</sequence>
<dbReference type="Gene3D" id="1.10.3720.10">
    <property type="entry name" value="MetI-like"/>
    <property type="match status" value="1"/>
</dbReference>
<dbReference type="EMBL" id="SLVV01000005">
    <property type="protein sequence ID" value="TCN25357.1"/>
    <property type="molecule type" value="Genomic_DNA"/>
</dbReference>
<dbReference type="Pfam" id="PF00528">
    <property type="entry name" value="BPD_transp_1"/>
    <property type="match status" value="1"/>
</dbReference>
<keyword evidence="10" id="KW-1185">Reference proteome</keyword>
<feature type="transmembrane region" description="Helical" evidence="7">
    <location>
        <begin position="141"/>
        <end position="162"/>
    </location>
</feature>
<comment type="caution">
    <text evidence="9">The sequence shown here is derived from an EMBL/GenBank/DDBJ whole genome shotgun (WGS) entry which is preliminary data.</text>
</comment>
<dbReference type="AlphaFoldDB" id="A0A4R2BEF3"/>
<evidence type="ECO:0000256" key="6">
    <source>
        <dbReference type="ARBA" id="ARBA00023136"/>
    </source>
</evidence>
<protein>
    <submittedName>
        <fullName evidence="9">Putative aldouronate transport system permease protein</fullName>
    </submittedName>
</protein>
<proteinExistence type="inferred from homology"/>
<keyword evidence="5 7" id="KW-1133">Transmembrane helix</keyword>
<reference evidence="9 10" key="1">
    <citation type="journal article" date="2015" name="Stand. Genomic Sci.">
        <title>Genomic Encyclopedia of Bacterial and Archaeal Type Strains, Phase III: the genomes of soil and plant-associated and newly described type strains.</title>
        <authorList>
            <person name="Whitman W.B."/>
            <person name="Woyke T."/>
            <person name="Klenk H.P."/>
            <person name="Zhou Y."/>
            <person name="Lilburn T.G."/>
            <person name="Beck B.J."/>
            <person name="De Vos P."/>
            <person name="Vandamme P."/>
            <person name="Eisen J.A."/>
            <person name="Garrity G."/>
            <person name="Hugenholtz P."/>
            <person name="Kyrpides N.C."/>
        </authorList>
    </citation>
    <scope>NUCLEOTIDE SEQUENCE [LARGE SCALE GENOMIC DNA]</scope>
    <source>
        <strain evidence="9 10">CV53</strain>
    </source>
</reference>
<evidence type="ECO:0000259" key="8">
    <source>
        <dbReference type="PROSITE" id="PS50928"/>
    </source>
</evidence>
<dbReference type="InterPro" id="IPR000515">
    <property type="entry name" value="MetI-like"/>
</dbReference>
<gene>
    <name evidence="9" type="ORF">EV146_10513</name>
</gene>
<comment type="subcellular location">
    <subcellularLocation>
        <location evidence="1 7">Cell membrane</location>
        <topology evidence="1 7">Multi-pass membrane protein</topology>
    </subcellularLocation>
</comment>
<evidence type="ECO:0000256" key="7">
    <source>
        <dbReference type="RuleBase" id="RU363032"/>
    </source>
</evidence>
<dbReference type="CDD" id="cd06261">
    <property type="entry name" value="TM_PBP2"/>
    <property type="match status" value="1"/>
</dbReference>
<evidence type="ECO:0000256" key="1">
    <source>
        <dbReference type="ARBA" id="ARBA00004651"/>
    </source>
</evidence>
<dbReference type="GO" id="GO:0005886">
    <property type="term" value="C:plasma membrane"/>
    <property type="evidence" value="ECO:0007669"/>
    <property type="project" value="UniProtKB-SubCell"/>
</dbReference>
<dbReference type="GO" id="GO:0055085">
    <property type="term" value="P:transmembrane transport"/>
    <property type="evidence" value="ECO:0007669"/>
    <property type="project" value="InterPro"/>
</dbReference>
<comment type="similarity">
    <text evidence="7">Belongs to the binding-protein-dependent transport system permease family.</text>
</comment>
<feature type="transmembrane region" description="Helical" evidence="7">
    <location>
        <begin position="183"/>
        <end position="208"/>
    </location>
</feature>
<organism evidence="9 10">
    <name type="scientific">Mesobacillus foraminis</name>
    <dbReference type="NCBI Taxonomy" id="279826"/>
    <lineage>
        <taxon>Bacteria</taxon>
        <taxon>Bacillati</taxon>
        <taxon>Bacillota</taxon>
        <taxon>Bacilli</taxon>
        <taxon>Bacillales</taxon>
        <taxon>Bacillaceae</taxon>
        <taxon>Mesobacillus</taxon>
    </lineage>
</organism>
<keyword evidence="4 7" id="KW-0812">Transmembrane</keyword>
<feature type="transmembrane region" description="Helical" evidence="7">
    <location>
        <begin position="71"/>
        <end position="98"/>
    </location>
</feature>
<evidence type="ECO:0000256" key="4">
    <source>
        <dbReference type="ARBA" id="ARBA00022692"/>
    </source>
</evidence>
<name>A0A4R2BEF3_9BACI</name>
<keyword evidence="3" id="KW-1003">Cell membrane</keyword>
<dbReference type="SUPFAM" id="SSF161098">
    <property type="entry name" value="MetI-like"/>
    <property type="match status" value="1"/>
</dbReference>